<organism evidence="1 2">
    <name type="scientific">Pedobacter suwonensis</name>
    <dbReference type="NCBI Taxonomy" id="332999"/>
    <lineage>
        <taxon>Bacteria</taxon>
        <taxon>Pseudomonadati</taxon>
        <taxon>Bacteroidota</taxon>
        <taxon>Sphingobacteriia</taxon>
        <taxon>Sphingobacteriales</taxon>
        <taxon>Sphingobacteriaceae</taxon>
        <taxon>Pedobacter</taxon>
    </lineage>
</organism>
<dbReference type="AlphaFoldDB" id="A0A1I0SXA2"/>
<gene>
    <name evidence="1" type="ORF">SAMN04488511_10443</name>
</gene>
<accession>A0A1I0SXA2</accession>
<protein>
    <submittedName>
        <fullName evidence="1">Uncharacterized protein</fullName>
    </submittedName>
</protein>
<dbReference type="Proteomes" id="UP000198836">
    <property type="component" value="Unassembled WGS sequence"/>
</dbReference>
<proteinExistence type="predicted"/>
<keyword evidence="2" id="KW-1185">Reference proteome</keyword>
<name>A0A1I0SXA2_9SPHI</name>
<evidence type="ECO:0000313" key="2">
    <source>
        <dbReference type="Proteomes" id="UP000198836"/>
    </source>
</evidence>
<dbReference type="EMBL" id="FOJM01000004">
    <property type="protein sequence ID" value="SFA44158.1"/>
    <property type="molecule type" value="Genomic_DNA"/>
</dbReference>
<reference evidence="2" key="1">
    <citation type="submission" date="2016-10" db="EMBL/GenBank/DDBJ databases">
        <authorList>
            <person name="Varghese N."/>
            <person name="Submissions S."/>
        </authorList>
    </citation>
    <scope>NUCLEOTIDE SEQUENCE [LARGE SCALE GENOMIC DNA]</scope>
    <source>
        <strain evidence="2">DSM 18130</strain>
    </source>
</reference>
<evidence type="ECO:0000313" key="1">
    <source>
        <dbReference type="EMBL" id="SFA44158.1"/>
    </source>
</evidence>
<sequence length="93" mass="10970">MLFQSAEKGSRMKKYFVKTDSFRRTHLLIQSAIKKYRFKKHVRKHQRSNVLIIAPLMYSIINSPNIQYFVLTFPYSCLSDPAVKGNIHLGFLY</sequence>